<dbReference type="PANTHER" id="PTHR24421:SF60">
    <property type="entry name" value="SENSOR HISTIDINE KINASE COMP"/>
    <property type="match status" value="1"/>
</dbReference>
<name>A0A9X1F618_9FLAO</name>
<evidence type="ECO:0008006" key="8">
    <source>
        <dbReference type="Google" id="ProtNLM"/>
    </source>
</evidence>
<evidence type="ECO:0000256" key="5">
    <source>
        <dbReference type="SAM" id="Phobius"/>
    </source>
</evidence>
<dbReference type="InterPro" id="IPR019734">
    <property type="entry name" value="TPR_rpt"/>
</dbReference>
<keyword evidence="3" id="KW-0902">Two-component regulatory system</keyword>
<dbReference type="PANTHER" id="PTHR24421">
    <property type="entry name" value="NITRATE/NITRITE SENSOR PROTEIN NARX-RELATED"/>
    <property type="match status" value="1"/>
</dbReference>
<dbReference type="InterPro" id="IPR050482">
    <property type="entry name" value="Sensor_HK_TwoCompSys"/>
</dbReference>
<dbReference type="Proteomes" id="UP001138894">
    <property type="component" value="Unassembled WGS sequence"/>
</dbReference>
<dbReference type="Pfam" id="PF13181">
    <property type="entry name" value="TPR_8"/>
    <property type="match status" value="1"/>
</dbReference>
<reference evidence="6" key="1">
    <citation type="submission" date="2021-04" db="EMBL/GenBank/DDBJ databases">
        <authorList>
            <person name="Pira H."/>
            <person name="Risdian C."/>
            <person name="Wink J."/>
        </authorList>
    </citation>
    <scope>NUCLEOTIDE SEQUENCE</scope>
    <source>
        <strain evidence="6">WHY3</strain>
    </source>
</reference>
<feature type="repeat" description="TPR" evidence="4">
    <location>
        <begin position="104"/>
        <end position="137"/>
    </location>
</feature>
<dbReference type="EMBL" id="JAGSPD010000002">
    <property type="protein sequence ID" value="MBV7268036.1"/>
    <property type="molecule type" value="Genomic_DNA"/>
</dbReference>
<proteinExistence type="predicted"/>
<keyword evidence="5" id="KW-1133">Transmembrane helix</keyword>
<dbReference type="PROSITE" id="PS50005">
    <property type="entry name" value="TPR"/>
    <property type="match status" value="1"/>
</dbReference>
<evidence type="ECO:0000313" key="6">
    <source>
        <dbReference type="EMBL" id="MBV7268036.1"/>
    </source>
</evidence>
<protein>
    <recommendedName>
        <fullName evidence="8">Tetratricopeptide repeat protein</fullName>
    </recommendedName>
</protein>
<keyword evidence="2" id="KW-0418">Kinase</keyword>
<keyword evidence="1" id="KW-0808">Transferase</keyword>
<keyword evidence="5" id="KW-0472">Membrane</keyword>
<comment type="caution">
    <text evidence="6">The sequence shown here is derived from an EMBL/GenBank/DDBJ whole genome shotgun (WGS) entry which is preliminary data.</text>
</comment>
<keyword evidence="7" id="KW-1185">Reference proteome</keyword>
<evidence type="ECO:0000256" key="4">
    <source>
        <dbReference type="PROSITE-ProRule" id="PRU00339"/>
    </source>
</evidence>
<dbReference type="SMART" id="SM00028">
    <property type="entry name" value="TPR"/>
    <property type="match status" value="4"/>
</dbReference>
<sequence>MTMFSLCFQEVHSQDELNDINYRELILNPKNASDLIKGYRHFLNAKEDNLKKFDTIKAVYDLRLISIALKKRGILSESEEYAIEALELLDKYNRKDSIANEAYVGLNNHLGLINKELENYDNAIDYFKKVIAYAKETENKNTGIKNLAMVYSKNRQYKKAIKGYLSIIEYTKENESQIKLARLLDNLGSAQSKIDNPHAILNLNEALKIRIEANHFSGIITSYLHLAEYNKNRGNIAKALDFADKAVELSQTIKNEYYEMNALAFKMTLNNDKEIVRYKILNDSIQSAQQQFKNQFASDKYEVAKEKKRADRNEILKEKERSKKIISQSIALIVLMLMIFVVLWLKSKHKKDKIKEAYQKETELSKKVHDELANDMSDLMNFVEKDIEVTETKKALLLDNIEDIYLRTRDISTETGSIDLLNFPDSIKHLLMQHNKKDTKVVTNDINAIDWQNVSEYKKVVIYRCLQELLVNMKKHSKAKVVSVVFKNRNKKNEIRYVDDGVGFDREKSKRNGLLNVESRIKGIGGSFNFTTSKGNGFKATLEFNS</sequence>
<dbReference type="GO" id="GO:0016301">
    <property type="term" value="F:kinase activity"/>
    <property type="evidence" value="ECO:0007669"/>
    <property type="project" value="UniProtKB-KW"/>
</dbReference>
<evidence type="ECO:0000313" key="7">
    <source>
        <dbReference type="Proteomes" id="UP001138894"/>
    </source>
</evidence>
<evidence type="ECO:0000256" key="1">
    <source>
        <dbReference type="ARBA" id="ARBA00022679"/>
    </source>
</evidence>
<organism evidence="6 7">
    <name type="scientific">Winogradskyella luteola</name>
    <dbReference type="NCBI Taxonomy" id="2828330"/>
    <lineage>
        <taxon>Bacteria</taxon>
        <taxon>Pseudomonadati</taxon>
        <taxon>Bacteroidota</taxon>
        <taxon>Flavobacteriia</taxon>
        <taxon>Flavobacteriales</taxon>
        <taxon>Flavobacteriaceae</taxon>
        <taxon>Winogradskyella</taxon>
    </lineage>
</organism>
<dbReference type="GO" id="GO:0000160">
    <property type="term" value="P:phosphorelay signal transduction system"/>
    <property type="evidence" value="ECO:0007669"/>
    <property type="project" value="UniProtKB-KW"/>
</dbReference>
<keyword evidence="5" id="KW-0812">Transmembrane</keyword>
<dbReference type="CDD" id="cd16917">
    <property type="entry name" value="HATPase_UhpB-NarQ-NarX-like"/>
    <property type="match status" value="1"/>
</dbReference>
<dbReference type="RefSeq" id="WP_218544588.1">
    <property type="nucleotide sequence ID" value="NZ_JAGSPD010000002.1"/>
</dbReference>
<evidence type="ECO:0000256" key="3">
    <source>
        <dbReference type="ARBA" id="ARBA00023012"/>
    </source>
</evidence>
<feature type="transmembrane region" description="Helical" evidence="5">
    <location>
        <begin position="325"/>
        <end position="345"/>
    </location>
</feature>
<gene>
    <name evidence="6" type="ORF">KCG49_02380</name>
</gene>
<keyword evidence="4" id="KW-0802">TPR repeat</keyword>
<dbReference type="AlphaFoldDB" id="A0A9X1F618"/>
<evidence type="ECO:0000256" key="2">
    <source>
        <dbReference type="ARBA" id="ARBA00022777"/>
    </source>
</evidence>
<accession>A0A9X1F618</accession>